<protein>
    <submittedName>
        <fullName evidence="2">Uncharacterized protein</fullName>
    </submittedName>
</protein>
<name>A0AAV4MGT8_CAEEX</name>
<evidence type="ECO:0000313" key="2">
    <source>
        <dbReference type="EMBL" id="GIX70857.1"/>
    </source>
</evidence>
<keyword evidence="3" id="KW-1185">Reference proteome</keyword>
<accession>A0AAV4MGT8</accession>
<evidence type="ECO:0000256" key="1">
    <source>
        <dbReference type="SAM" id="MobiDB-lite"/>
    </source>
</evidence>
<dbReference type="Proteomes" id="UP001054945">
    <property type="component" value="Unassembled WGS sequence"/>
</dbReference>
<sequence>MNYVLPGGTGARCPDLRNHAGSWPHWEPADHLHRNQFQENENHQQRVSRISGNGGSTGGSHMRASQGKYYVLVILIFRLRCA</sequence>
<organism evidence="2 3">
    <name type="scientific">Caerostris extrusa</name>
    <name type="common">Bark spider</name>
    <name type="synonym">Caerostris bankana</name>
    <dbReference type="NCBI Taxonomy" id="172846"/>
    <lineage>
        <taxon>Eukaryota</taxon>
        <taxon>Metazoa</taxon>
        <taxon>Ecdysozoa</taxon>
        <taxon>Arthropoda</taxon>
        <taxon>Chelicerata</taxon>
        <taxon>Arachnida</taxon>
        <taxon>Araneae</taxon>
        <taxon>Araneomorphae</taxon>
        <taxon>Entelegynae</taxon>
        <taxon>Araneoidea</taxon>
        <taxon>Araneidae</taxon>
        <taxon>Caerostris</taxon>
    </lineage>
</organism>
<evidence type="ECO:0000313" key="3">
    <source>
        <dbReference type="Proteomes" id="UP001054945"/>
    </source>
</evidence>
<dbReference type="EMBL" id="BPLR01002171">
    <property type="protein sequence ID" value="GIX70857.1"/>
    <property type="molecule type" value="Genomic_DNA"/>
</dbReference>
<proteinExistence type="predicted"/>
<feature type="compositionally biased region" description="Polar residues" evidence="1">
    <location>
        <begin position="40"/>
        <end position="51"/>
    </location>
</feature>
<feature type="region of interest" description="Disordered" evidence="1">
    <location>
        <begin position="40"/>
        <end position="62"/>
    </location>
</feature>
<dbReference type="AlphaFoldDB" id="A0AAV4MGT8"/>
<gene>
    <name evidence="2" type="ORF">CEXT_324891</name>
</gene>
<reference evidence="2 3" key="1">
    <citation type="submission" date="2021-06" db="EMBL/GenBank/DDBJ databases">
        <title>Caerostris extrusa draft genome.</title>
        <authorList>
            <person name="Kono N."/>
            <person name="Arakawa K."/>
        </authorList>
    </citation>
    <scope>NUCLEOTIDE SEQUENCE [LARGE SCALE GENOMIC DNA]</scope>
</reference>
<comment type="caution">
    <text evidence="2">The sequence shown here is derived from an EMBL/GenBank/DDBJ whole genome shotgun (WGS) entry which is preliminary data.</text>
</comment>